<feature type="region of interest" description="Disordered" evidence="1">
    <location>
        <begin position="174"/>
        <end position="205"/>
    </location>
</feature>
<gene>
    <name evidence="2" type="ORF">CWS72_01160</name>
</gene>
<protein>
    <submittedName>
        <fullName evidence="2">Uncharacterized protein</fullName>
    </submittedName>
</protein>
<sequence>MGEPLPSIDRSLWRYYKDGGKGFAARKAQRMSSTPGAGHDAEKETVLRAAGRLKRGRMAGGGERSRGGAAADASTERARQALLGMILSDGAQGEDARLLVEAKAFREQIAAMEPESVTRLSAFFQAVRGRGEIQGEKPVLKSLESELTKRGISLELSGKVNNVYLSGEQSHWTVDAKAGGDDQRDGKTPDASSKASERSVGASQRNGLLENFGRFSKNFLLGH</sequence>
<accession>A0A2N3Q1F8</accession>
<feature type="compositionally biased region" description="Basic and acidic residues" evidence="1">
    <location>
        <begin position="178"/>
        <end position="188"/>
    </location>
</feature>
<dbReference type="EMBL" id="PIUM01000001">
    <property type="protein sequence ID" value="PKU26484.1"/>
    <property type="molecule type" value="Genomic_DNA"/>
</dbReference>
<evidence type="ECO:0000313" key="2">
    <source>
        <dbReference type="EMBL" id="PKU26484.1"/>
    </source>
</evidence>
<evidence type="ECO:0000256" key="1">
    <source>
        <dbReference type="SAM" id="MobiDB-lite"/>
    </source>
</evidence>
<dbReference type="RefSeq" id="WP_101248715.1">
    <property type="nucleotide sequence ID" value="NZ_PIUM01000001.1"/>
</dbReference>
<proteinExistence type="predicted"/>
<organism evidence="2 3">
    <name type="scientific">Telmatospirillum siberiense</name>
    <dbReference type="NCBI Taxonomy" id="382514"/>
    <lineage>
        <taxon>Bacteria</taxon>
        <taxon>Pseudomonadati</taxon>
        <taxon>Pseudomonadota</taxon>
        <taxon>Alphaproteobacteria</taxon>
        <taxon>Rhodospirillales</taxon>
        <taxon>Rhodospirillaceae</taxon>
        <taxon>Telmatospirillum</taxon>
    </lineage>
</organism>
<reference evidence="3" key="1">
    <citation type="submission" date="2017-12" db="EMBL/GenBank/DDBJ databases">
        <title>Draft genome sequence of Telmatospirillum siberiense 26-4b1T, an acidotolerant peatland alphaproteobacterium potentially involved in sulfur cycling.</title>
        <authorList>
            <person name="Hausmann B."/>
            <person name="Pjevac P."/>
            <person name="Schreck K."/>
            <person name="Herbold C.W."/>
            <person name="Daims H."/>
            <person name="Wagner M."/>
            <person name="Pester M."/>
            <person name="Loy A."/>
        </authorList>
    </citation>
    <scope>NUCLEOTIDE SEQUENCE [LARGE SCALE GENOMIC DNA]</scope>
    <source>
        <strain evidence="3">26-4b1</strain>
    </source>
</reference>
<name>A0A2N3Q1F8_9PROT</name>
<comment type="caution">
    <text evidence="2">The sequence shown here is derived from an EMBL/GenBank/DDBJ whole genome shotgun (WGS) entry which is preliminary data.</text>
</comment>
<dbReference type="AlphaFoldDB" id="A0A2N3Q1F8"/>
<keyword evidence="3" id="KW-1185">Reference proteome</keyword>
<evidence type="ECO:0000313" key="3">
    <source>
        <dbReference type="Proteomes" id="UP000233293"/>
    </source>
</evidence>
<dbReference type="Proteomes" id="UP000233293">
    <property type="component" value="Unassembled WGS sequence"/>
</dbReference>